<evidence type="ECO:0000256" key="1">
    <source>
        <dbReference type="ARBA" id="ARBA00022490"/>
    </source>
</evidence>
<keyword evidence="7 10" id="KW-0573">Peptidoglycan synthesis</keyword>
<feature type="domain" description="Mur ligase central" evidence="14">
    <location>
        <begin position="129"/>
        <end position="318"/>
    </location>
</feature>
<dbReference type="EMBL" id="CP110615">
    <property type="protein sequence ID" value="UZJ23528.1"/>
    <property type="molecule type" value="Genomic_DNA"/>
</dbReference>
<evidence type="ECO:0000256" key="8">
    <source>
        <dbReference type="ARBA" id="ARBA00023306"/>
    </source>
</evidence>
<keyword evidence="3 10" id="KW-0132">Cell division</keyword>
<keyword evidence="16" id="KW-1185">Reference proteome</keyword>
<dbReference type="InterPro" id="IPR035911">
    <property type="entry name" value="MurE/MurF_N"/>
</dbReference>
<evidence type="ECO:0000256" key="11">
    <source>
        <dbReference type="RuleBase" id="RU004136"/>
    </source>
</evidence>
<comment type="pathway">
    <text evidence="10 11">Cell wall biogenesis; peptidoglycan biosynthesis.</text>
</comment>
<evidence type="ECO:0000256" key="5">
    <source>
        <dbReference type="ARBA" id="ARBA00022840"/>
    </source>
</evidence>
<comment type="catalytic activity">
    <reaction evidence="10 11">
        <text>D-alanyl-D-alanine + UDP-N-acetyl-alpha-D-muramoyl-L-alanyl-gamma-D-glutamyl-meso-2,6-diaminopimelate + ATP = UDP-N-acetyl-alpha-D-muramoyl-L-alanyl-gamma-D-glutamyl-meso-2,6-diaminopimeloyl-D-alanyl-D-alanine + ADP + phosphate + H(+)</text>
        <dbReference type="Rhea" id="RHEA:28374"/>
        <dbReference type="ChEBI" id="CHEBI:15378"/>
        <dbReference type="ChEBI" id="CHEBI:30616"/>
        <dbReference type="ChEBI" id="CHEBI:43474"/>
        <dbReference type="ChEBI" id="CHEBI:57822"/>
        <dbReference type="ChEBI" id="CHEBI:61386"/>
        <dbReference type="ChEBI" id="CHEBI:83905"/>
        <dbReference type="ChEBI" id="CHEBI:456216"/>
        <dbReference type="EC" id="6.3.2.10"/>
    </reaction>
</comment>
<evidence type="ECO:0000259" key="13">
    <source>
        <dbReference type="Pfam" id="PF02875"/>
    </source>
</evidence>
<comment type="subcellular location">
    <subcellularLocation>
        <location evidence="10 11">Cytoplasm</location>
    </subcellularLocation>
</comment>
<evidence type="ECO:0000313" key="16">
    <source>
        <dbReference type="Proteomes" id="UP001164965"/>
    </source>
</evidence>
<dbReference type="EC" id="6.3.2.10" evidence="10 11"/>
<evidence type="ECO:0000256" key="4">
    <source>
        <dbReference type="ARBA" id="ARBA00022741"/>
    </source>
</evidence>
<dbReference type="InterPro" id="IPR013221">
    <property type="entry name" value="Mur_ligase_cen"/>
</dbReference>
<keyword evidence="5 10" id="KW-0067">ATP-binding</keyword>
<dbReference type="InterPro" id="IPR036565">
    <property type="entry name" value="Mur-like_cat_sf"/>
</dbReference>
<evidence type="ECO:0000256" key="2">
    <source>
        <dbReference type="ARBA" id="ARBA00022598"/>
    </source>
</evidence>
<dbReference type="Gene3D" id="3.90.190.20">
    <property type="entry name" value="Mur ligase, C-terminal domain"/>
    <property type="match status" value="1"/>
</dbReference>
<dbReference type="HAMAP" id="MF_02019">
    <property type="entry name" value="MurF"/>
    <property type="match status" value="1"/>
</dbReference>
<dbReference type="SUPFAM" id="SSF53244">
    <property type="entry name" value="MurD-like peptide ligases, peptide-binding domain"/>
    <property type="match status" value="1"/>
</dbReference>
<proteinExistence type="inferred from homology"/>
<dbReference type="InterPro" id="IPR004101">
    <property type="entry name" value="Mur_ligase_C"/>
</dbReference>
<dbReference type="Gene3D" id="3.40.1390.10">
    <property type="entry name" value="MurE/MurF, N-terminal domain"/>
    <property type="match status" value="1"/>
</dbReference>
<organism evidence="15 16">
    <name type="scientific">Rhodococcus antarcticus</name>
    <dbReference type="NCBI Taxonomy" id="2987751"/>
    <lineage>
        <taxon>Bacteria</taxon>
        <taxon>Bacillati</taxon>
        <taxon>Actinomycetota</taxon>
        <taxon>Actinomycetes</taxon>
        <taxon>Mycobacteriales</taxon>
        <taxon>Nocardiaceae</taxon>
        <taxon>Rhodococcus</taxon>
    </lineage>
</organism>
<keyword evidence="6 10" id="KW-0133">Cell shape</keyword>
<feature type="binding site" evidence="10">
    <location>
        <begin position="131"/>
        <end position="137"/>
    </location>
    <ligand>
        <name>ATP</name>
        <dbReference type="ChEBI" id="CHEBI:30616"/>
    </ligand>
</feature>
<reference evidence="15" key="1">
    <citation type="submission" date="2022-10" db="EMBL/GenBank/DDBJ databases">
        <title>Rhodococcus sp.75.</title>
        <authorList>
            <person name="Sun M."/>
        </authorList>
    </citation>
    <scope>NUCLEOTIDE SEQUENCE</scope>
    <source>
        <strain evidence="15">75</strain>
    </source>
</reference>
<keyword evidence="4 10" id="KW-0547">Nucleotide-binding</keyword>
<dbReference type="GO" id="GO:0016874">
    <property type="term" value="F:ligase activity"/>
    <property type="evidence" value="ECO:0007669"/>
    <property type="project" value="UniProtKB-KW"/>
</dbReference>
<evidence type="ECO:0000259" key="12">
    <source>
        <dbReference type="Pfam" id="PF01225"/>
    </source>
</evidence>
<dbReference type="Pfam" id="PF01225">
    <property type="entry name" value="Mur_ligase"/>
    <property type="match status" value="1"/>
</dbReference>
<gene>
    <name evidence="10" type="primary">murF</name>
    <name evidence="15" type="ORF">RHODO2019_09830</name>
</gene>
<evidence type="ECO:0000256" key="7">
    <source>
        <dbReference type="ARBA" id="ARBA00022984"/>
    </source>
</evidence>
<feature type="domain" description="Mur ligase N-terminal catalytic" evidence="12">
    <location>
        <begin position="31"/>
        <end position="81"/>
    </location>
</feature>
<evidence type="ECO:0000313" key="15">
    <source>
        <dbReference type="EMBL" id="UZJ23528.1"/>
    </source>
</evidence>
<evidence type="ECO:0000256" key="6">
    <source>
        <dbReference type="ARBA" id="ARBA00022960"/>
    </source>
</evidence>
<evidence type="ECO:0000256" key="9">
    <source>
        <dbReference type="ARBA" id="ARBA00023316"/>
    </source>
</evidence>
<dbReference type="PANTHER" id="PTHR43024">
    <property type="entry name" value="UDP-N-ACETYLMURAMOYL-TRIPEPTIDE--D-ALANYL-D-ALANINE LIGASE"/>
    <property type="match status" value="1"/>
</dbReference>
<keyword evidence="8 10" id="KW-0131">Cell cycle</keyword>
<dbReference type="RefSeq" id="WP_265381635.1">
    <property type="nucleotide sequence ID" value="NZ_CP110615.1"/>
</dbReference>
<dbReference type="SUPFAM" id="SSF63418">
    <property type="entry name" value="MurE/MurF N-terminal domain"/>
    <property type="match status" value="1"/>
</dbReference>
<dbReference type="Pfam" id="PF08245">
    <property type="entry name" value="Mur_ligase_M"/>
    <property type="match status" value="1"/>
</dbReference>
<evidence type="ECO:0000259" key="14">
    <source>
        <dbReference type="Pfam" id="PF08245"/>
    </source>
</evidence>
<name>A0ABY6NX58_9NOCA</name>
<dbReference type="InterPro" id="IPR051046">
    <property type="entry name" value="MurCDEF_CellWall_CoF430Synth"/>
</dbReference>
<feature type="domain" description="Mur ligase C-terminal" evidence="13">
    <location>
        <begin position="342"/>
        <end position="478"/>
    </location>
</feature>
<keyword evidence="2 10" id="KW-0436">Ligase</keyword>
<dbReference type="InterPro" id="IPR036615">
    <property type="entry name" value="Mur_ligase_C_dom_sf"/>
</dbReference>
<dbReference type="InterPro" id="IPR000713">
    <property type="entry name" value="Mur_ligase_N"/>
</dbReference>
<keyword evidence="9 10" id="KW-0961">Cell wall biogenesis/degradation</keyword>
<dbReference type="InterPro" id="IPR005863">
    <property type="entry name" value="UDP-N-AcMur_synth"/>
</dbReference>
<dbReference type="PANTHER" id="PTHR43024:SF1">
    <property type="entry name" value="UDP-N-ACETYLMURAMOYL-TRIPEPTIDE--D-ALANYL-D-ALANINE LIGASE"/>
    <property type="match status" value="1"/>
</dbReference>
<sequence length="511" mass="51512">MIGMSLAEVAAAVGGTLHDCPDPGVVVTGPVEFDSRRVGAGSLFVALPGERVDGHTHAAAAVAAGAVGVLAARPVGVPAVVVSPTGGTGSRVMALAGDTDGSGAAVLAALGRLARASIDALPELCVIGVTGSSGKTSTKDLLAAVLAPLGPLVAPPGSFNNELGHPWTVLRATTSTANLVLELSARGVGHVAALCAVAPPRIGVVLNVGTAHLGEFGSREAIARGKGELVEALPPAADGGVAVLNADDPLVVAMASRTTARVVLVGTSARADVRAVDVRLDDEARARFRMTTPAGEVEVALAVHGEHQVGNALAAAAVGLERGATLAQVAESLSQAAAVSERRMDVRTRADGVTVVNDAYNANPDSVKAALKALVSISRTGGRGTARRRCWAVLGEMGELGPDAVREHDAIGRYVVRLDVSRLVVVGALGSPTEAVHRGAYMEGSWGEETVMVPDVEAALALLRAEVEPGDVVLVKASKSVGLWRVAEGLLADEDPGDDAVLDTGDGTVTA</sequence>
<accession>A0ABY6NX58</accession>
<evidence type="ECO:0000256" key="3">
    <source>
        <dbReference type="ARBA" id="ARBA00022618"/>
    </source>
</evidence>
<comment type="similarity">
    <text evidence="10">Belongs to the MurCDEF family. MurF subfamily.</text>
</comment>
<evidence type="ECO:0000256" key="10">
    <source>
        <dbReference type="HAMAP-Rule" id="MF_02019"/>
    </source>
</evidence>
<dbReference type="Proteomes" id="UP001164965">
    <property type="component" value="Chromosome"/>
</dbReference>
<dbReference type="SUPFAM" id="SSF53623">
    <property type="entry name" value="MurD-like peptide ligases, catalytic domain"/>
    <property type="match status" value="1"/>
</dbReference>
<protein>
    <recommendedName>
        <fullName evidence="10 11">UDP-N-acetylmuramoyl-tripeptide--D-alanyl-D-alanine ligase</fullName>
        <ecNumber evidence="10 11">6.3.2.10</ecNumber>
    </recommendedName>
    <alternativeName>
        <fullName evidence="10">D-alanyl-D-alanine-adding enzyme</fullName>
    </alternativeName>
</protein>
<keyword evidence="1 10" id="KW-0963">Cytoplasm</keyword>
<dbReference type="Pfam" id="PF02875">
    <property type="entry name" value="Mur_ligase_C"/>
    <property type="match status" value="1"/>
</dbReference>
<comment type="function">
    <text evidence="10 11">Involved in cell wall formation. Catalyzes the final step in the synthesis of UDP-N-acetylmuramoyl-pentapeptide, the precursor of murein.</text>
</comment>
<dbReference type="Gene3D" id="3.40.1190.10">
    <property type="entry name" value="Mur-like, catalytic domain"/>
    <property type="match status" value="1"/>
</dbReference>
<dbReference type="NCBIfam" id="TIGR01143">
    <property type="entry name" value="murF"/>
    <property type="match status" value="1"/>
</dbReference>